<accession>A0A818GXP4</accession>
<keyword evidence="7 13" id="KW-1133">Transmembrane helix</keyword>
<feature type="transmembrane region" description="Helical" evidence="13">
    <location>
        <begin position="96"/>
        <end position="117"/>
    </location>
</feature>
<feature type="transmembrane region" description="Helical" evidence="13">
    <location>
        <begin position="183"/>
        <end position="206"/>
    </location>
</feature>
<dbReference type="GO" id="GO:0043005">
    <property type="term" value="C:neuron projection"/>
    <property type="evidence" value="ECO:0007669"/>
    <property type="project" value="TreeGrafter"/>
</dbReference>
<keyword evidence="3 13" id="KW-0812">Transmembrane</keyword>
<keyword evidence="11" id="KW-0807">Transducer</keyword>
<keyword evidence="5" id="KW-0833">Ubl conjugation pathway</keyword>
<dbReference type="GO" id="GO:0007218">
    <property type="term" value="P:neuropeptide signaling pathway"/>
    <property type="evidence" value="ECO:0007669"/>
    <property type="project" value="TreeGrafter"/>
</dbReference>
<evidence type="ECO:0000256" key="12">
    <source>
        <dbReference type="ARBA" id="ARBA00043952"/>
    </source>
</evidence>
<evidence type="ECO:0000256" key="10">
    <source>
        <dbReference type="ARBA" id="ARBA00023170"/>
    </source>
</evidence>
<gene>
    <name evidence="15" type="ORF">OXD698_LOCUS1079</name>
</gene>
<dbReference type="PANTHER" id="PTHR24229">
    <property type="entry name" value="NEUROPEPTIDES RECEPTOR"/>
    <property type="match status" value="1"/>
</dbReference>
<reference evidence="15" key="1">
    <citation type="submission" date="2021-02" db="EMBL/GenBank/DDBJ databases">
        <authorList>
            <person name="Nowell W R."/>
        </authorList>
    </citation>
    <scope>NUCLEOTIDE SEQUENCE</scope>
</reference>
<sequence>MSSQYAISDHTVLLQRAQTYLFQYCGSILVALGSIGCLLSCMVFNKKILRKSPCSIYMMAFHMANFTYIITLILPSVLSIGYGVTFVTYTLGLCRFTLYMAFVLDILSPTCLVLASIDRILVTSPNALTRQRSTCHLAYWSVICATLFWMLCHIHSLVLMYVIQIGSNIFICYTQSPIYIVVIGYYSLVKSILIPSLLASLGLLAIRNIRSLTRNRVVPDGFIIGIGNNRGFQLIHSKDRQLVRILLIDIGTYVICVYPQTAMNLYQQITQYNMKNFDRTQAELSVQYLCSFCSYLPYCIGLYSNFVVSKTFRNEVKNISLTNKEPTFLIWDKNDDNDLHFITVLANIRAYIFGINLTISNDSNNYVLLTEDNLNDVNVKYIHNTEDISNIIDDECCCIDISEL</sequence>
<dbReference type="Proteomes" id="UP000663844">
    <property type="component" value="Unassembled WGS sequence"/>
</dbReference>
<keyword evidence="10" id="KW-0675">Receptor</keyword>
<evidence type="ECO:0000256" key="3">
    <source>
        <dbReference type="ARBA" id="ARBA00022692"/>
    </source>
</evidence>
<evidence type="ECO:0000256" key="7">
    <source>
        <dbReference type="ARBA" id="ARBA00022989"/>
    </source>
</evidence>
<dbReference type="Gene3D" id="1.10.10.520">
    <property type="entry name" value="Ubiquitin activating enzymes (Uba3). Chain: B, domain 2"/>
    <property type="match status" value="1"/>
</dbReference>
<keyword evidence="2" id="KW-1003">Cell membrane</keyword>
<organism evidence="15 16">
    <name type="scientific">Adineta steineri</name>
    <dbReference type="NCBI Taxonomy" id="433720"/>
    <lineage>
        <taxon>Eukaryota</taxon>
        <taxon>Metazoa</taxon>
        <taxon>Spiralia</taxon>
        <taxon>Gnathifera</taxon>
        <taxon>Rotifera</taxon>
        <taxon>Eurotatoria</taxon>
        <taxon>Bdelloidea</taxon>
        <taxon>Adinetida</taxon>
        <taxon>Adinetidae</taxon>
        <taxon>Adineta</taxon>
    </lineage>
</organism>
<dbReference type="PANTHER" id="PTHR24229:SF103">
    <property type="entry name" value="ALLATOSTATIN A RECEPTOR 1, ISOFORM B"/>
    <property type="match status" value="1"/>
</dbReference>
<evidence type="ECO:0000313" key="15">
    <source>
        <dbReference type="EMBL" id="CAF3496889.1"/>
    </source>
</evidence>
<dbReference type="EMBL" id="CAJOAZ010000029">
    <property type="protein sequence ID" value="CAF3496889.1"/>
    <property type="molecule type" value="Genomic_DNA"/>
</dbReference>
<feature type="domain" description="G-protein coupled receptors family 1 profile" evidence="14">
    <location>
        <begin position="36"/>
        <end position="308"/>
    </location>
</feature>
<keyword evidence="8" id="KW-0297">G-protein coupled receptor</keyword>
<evidence type="ECO:0000259" key="14">
    <source>
        <dbReference type="PROSITE" id="PS50262"/>
    </source>
</evidence>
<dbReference type="GO" id="GO:0042923">
    <property type="term" value="F:neuropeptide binding"/>
    <property type="evidence" value="ECO:0007669"/>
    <property type="project" value="TreeGrafter"/>
</dbReference>
<evidence type="ECO:0000256" key="4">
    <source>
        <dbReference type="ARBA" id="ARBA00022741"/>
    </source>
</evidence>
<comment type="subcellular location">
    <subcellularLocation>
        <location evidence="1">Cell membrane</location>
        <topology evidence="1">Multi-pass membrane protein</topology>
    </subcellularLocation>
</comment>
<evidence type="ECO:0000256" key="11">
    <source>
        <dbReference type="ARBA" id="ARBA00023224"/>
    </source>
</evidence>
<feature type="transmembrane region" description="Helical" evidence="13">
    <location>
        <begin position="137"/>
        <end position="163"/>
    </location>
</feature>
<dbReference type="GO" id="GO:0004930">
    <property type="term" value="F:G protein-coupled receptor activity"/>
    <property type="evidence" value="ECO:0007669"/>
    <property type="project" value="UniProtKB-KW"/>
</dbReference>
<dbReference type="PROSITE" id="PS50262">
    <property type="entry name" value="G_PROTEIN_RECEP_F1_2"/>
    <property type="match status" value="1"/>
</dbReference>
<keyword evidence="9 13" id="KW-0472">Membrane</keyword>
<feature type="transmembrane region" description="Helical" evidence="13">
    <location>
        <begin position="20"/>
        <end position="44"/>
    </location>
</feature>
<evidence type="ECO:0000256" key="6">
    <source>
        <dbReference type="ARBA" id="ARBA00022840"/>
    </source>
</evidence>
<feature type="transmembrane region" description="Helical" evidence="13">
    <location>
        <begin position="286"/>
        <end position="308"/>
    </location>
</feature>
<proteinExistence type="predicted"/>
<dbReference type="AlphaFoldDB" id="A0A818GXP4"/>
<evidence type="ECO:0000256" key="13">
    <source>
        <dbReference type="SAM" id="Phobius"/>
    </source>
</evidence>
<protein>
    <recommendedName>
        <fullName evidence="14">G-protein coupled receptors family 1 profile domain-containing protein</fullName>
    </recommendedName>
</protein>
<keyword evidence="4" id="KW-0547">Nucleotide-binding</keyword>
<dbReference type="InterPro" id="IPR023318">
    <property type="entry name" value="Ub_act_enz_dom_a_sf"/>
</dbReference>
<dbReference type="InterPro" id="IPR017452">
    <property type="entry name" value="GPCR_Rhodpsn_7TM"/>
</dbReference>
<comment type="caution">
    <text evidence="15">The sequence shown here is derived from an EMBL/GenBank/DDBJ whole genome shotgun (WGS) entry which is preliminary data.</text>
</comment>
<dbReference type="GO" id="GO:0005886">
    <property type="term" value="C:plasma membrane"/>
    <property type="evidence" value="ECO:0007669"/>
    <property type="project" value="UniProtKB-SubCell"/>
</dbReference>
<evidence type="ECO:0000256" key="5">
    <source>
        <dbReference type="ARBA" id="ARBA00022786"/>
    </source>
</evidence>
<name>A0A818GXP4_9BILA</name>
<evidence type="ECO:0000256" key="9">
    <source>
        <dbReference type="ARBA" id="ARBA00023136"/>
    </source>
</evidence>
<comment type="pathway">
    <text evidence="12">Protein modification.</text>
</comment>
<feature type="transmembrane region" description="Helical" evidence="13">
    <location>
        <begin position="245"/>
        <end position="266"/>
    </location>
</feature>
<keyword evidence="6" id="KW-0067">ATP-binding</keyword>
<evidence type="ECO:0000256" key="2">
    <source>
        <dbReference type="ARBA" id="ARBA00022475"/>
    </source>
</evidence>
<dbReference type="GO" id="GO:0005524">
    <property type="term" value="F:ATP binding"/>
    <property type="evidence" value="ECO:0007669"/>
    <property type="project" value="UniProtKB-KW"/>
</dbReference>
<evidence type="ECO:0000256" key="1">
    <source>
        <dbReference type="ARBA" id="ARBA00004651"/>
    </source>
</evidence>
<dbReference type="Gene3D" id="1.20.1070.10">
    <property type="entry name" value="Rhodopsin 7-helix transmembrane proteins"/>
    <property type="match status" value="1"/>
</dbReference>
<feature type="transmembrane region" description="Helical" evidence="13">
    <location>
        <begin position="56"/>
        <end position="84"/>
    </location>
</feature>
<dbReference type="SUPFAM" id="SSF81321">
    <property type="entry name" value="Family A G protein-coupled receptor-like"/>
    <property type="match status" value="1"/>
</dbReference>
<evidence type="ECO:0000313" key="16">
    <source>
        <dbReference type="Proteomes" id="UP000663844"/>
    </source>
</evidence>
<evidence type="ECO:0000256" key="8">
    <source>
        <dbReference type="ARBA" id="ARBA00023040"/>
    </source>
</evidence>